<keyword evidence="3" id="KW-1185">Reference proteome</keyword>
<name>A0A4Z0NDS4_9HYPH</name>
<protein>
    <submittedName>
        <fullName evidence="2">Uncharacterized protein</fullName>
    </submittedName>
</protein>
<reference evidence="2 3" key="1">
    <citation type="submission" date="2019-04" db="EMBL/GenBank/DDBJ databases">
        <authorList>
            <person name="Feng G."/>
            <person name="Zhu H."/>
        </authorList>
    </citation>
    <scope>NUCLEOTIDE SEQUENCE [LARGE SCALE GENOMIC DNA]</scope>
    <source>
        <strain evidence="2 3">6HR-1</strain>
    </source>
</reference>
<organism evidence="2 3">
    <name type="scientific">Methylobacterium nonmethylotrophicum</name>
    <dbReference type="NCBI Taxonomy" id="1141884"/>
    <lineage>
        <taxon>Bacteria</taxon>
        <taxon>Pseudomonadati</taxon>
        <taxon>Pseudomonadota</taxon>
        <taxon>Alphaproteobacteria</taxon>
        <taxon>Hyphomicrobiales</taxon>
        <taxon>Methylobacteriaceae</taxon>
        <taxon>Methylobacterium</taxon>
    </lineage>
</organism>
<gene>
    <name evidence="2" type="ORF">EU555_35840</name>
</gene>
<evidence type="ECO:0000313" key="2">
    <source>
        <dbReference type="EMBL" id="TGD91410.1"/>
    </source>
</evidence>
<dbReference type="Proteomes" id="UP000297535">
    <property type="component" value="Unassembled WGS sequence"/>
</dbReference>
<feature type="compositionally biased region" description="Gly residues" evidence="1">
    <location>
        <begin position="68"/>
        <end position="77"/>
    </location>
</feature>
<accession>A0A4Z0NDS4</accession>
<feature type="compositionally biased region" description="Basic and acidic residues" evidence="1">
    <location>
        <begin position="1"/>
        <end position="13"/>
    </location>
</feature>
<proteinExistence type="predicted"/>
<dbReference type="AlphaFoldDB" id="A0A4Z0NDS4"/>
<feature type="region of interest" description="Disordered" evidence="1">
    <location>
        <begin position="58"/>
        <end position="77"/>
    </location>
</feature>
<feature type="region of interest" description="Disordered" evidence="1">
    <location>
        <begin position="1"/>
        <end position="31"/>
    </location>
</feature>
<evidence type="ECO:0000313" key="3">
    <source>
        <dbReference type="Proteomes" id="UP000297535"/>
    </source>
</evidence>
<evidence type="ECO:0000256" key="1">
    <source>
        <dbReference type="SAM" id="MobiDB-lite"/>
    </source>
</evidence>
<dbReference type="EMBL" id="SRLB01000084">
    <property type="protein sequence ID" value="TGD91410.1"/>
    <property type="molecule type" value="Genomic_DNA"/>
</dbReference>
<sequence>MGCFKSADDREGFKTSAAPKKSPDDELSDIDLHGATGGLSIQVGSQSAGMYFRISPAKIVEETTRSRSGGGGGGGVS</sequence>
<comment type="caution">
    <text evidence="2">The sequence shown here is derived from an EMBL/GenBank/DDBJ whole genome shotgun (WGS) entry which is preliminary data.</text>
</comment>
<dbReference type="RefSeq" id="WP_135420145.1">
    <property type="nucleotide sequence ID" value="NZ_SRLB01000084.1"/>
</dbReference>